<dbReference type="OrthoDB" id="2654423at2759"/>
<gene>
    <name evidence="1" type="ORF">ARMOST_10434</name>
</gene>
<protein>
    <submittedName>
        <fullName evidence="1">Uncharacterized protein</fullName>
    </submittedName>
</protein>
<keyword evidence="2" id="KW-1185">Reference proteome</keyword>
<dbReference type="EMBL" id="FUEG01000007">
    <property type="protein sequence ID" value="SJL07091.1"/>
    <property type="molecule type" value="Genomic_DNA"/>
</dbReference>
<dbReference type="Proteomes" id="UP000219338">
    <property type="component" value="Unassembled WGS sequence"/>
</dbReference>
<evidence type="ECO:0000313" key="2">
    <source>
        <dbReference type="Proteomes" id="UP000219338"/>
    </source>
</evidence>
<sequence length="202" mass="23530">MDAPADTTEERRAAHNASSHHSYTKHCDLINQKRWDNYRKKTSQRHGCRLEPLIRQATRLVEIEYGHYELHRRCSSLAEAMDQIECLSTKFAILTQHSPKSYANAIYQQYQRTVTVDHPKGYRSDLDNAVLEISAIEQSILQHEYVILNMTGVGKEMRRLRMVLDPVHTLVGWLEEMLLEVMISPASLKKKYNNRELAFLMC</sequence>
<proteinExistence type="predicted"/>
<dbReference type="AlphaFoldDB" id="A0A284RE99"/>
<accession>A0A284RE99</accession>
<reference evidence="2" key="1">
    <citation type="journal article" date="2017" name="Nat. Ecol. Evol.">
        <title>Genome expansion and lineage-specific genetic innovations in the forest pathogenic fungi Armillaria.</title>
        <authorList>
            <person name="Sipos G."/>
            <person name="Prasanna A.N."/>
            <person name="Walter M.C."/>
            <person name="O'Connor E."/>
            <person name="Balint B."/>
            <person name="Krizsan K."/>
            <person name="Kiss B."/>
            <person name="Hess J."/>
            <person name="Varga T."/>
            <person name="Slot J."/>
            <person name="Riley R."/>
            <person name="Boka B."/>
            <person name="Rigling D."/>
            <person name="Barry K."/>
            <person name="Lee J."/>
            <person name="Mihaltcheva S."/>
            <person name="LaButti K."/>
            <person name="Lipzen A."/>
            <person name="Waldron R."/>
            <person name="Moloney N.M."/>
            <person name="Sperisen C."/>
            <person name="Kredics L."/>
            <person name="Vagvoelgyi C."/>
            <person name="Patrignani A."/>
            <person name="Fitzpatrick D."/>
            <person name="Nagy I."/>
            <person name="Doyle S."/>
            <person name="Anderson J.B."/>
            <person name="Grigoriev I.V."/>
            <person name="Gueldener U."/>
            <person name="Muensterkoetter M."/>
            <person name="Nagy L.G."/>
        </authorList>
    </citation>
    <scope>NUCLEOTIDE SEQUENCE [LARGE SCALE GENOMIC DNA]</scope>
    <source>
        <strain evidence="2">C18/9</strain>
    </source>
</reference>
<name>A0A284RE99_ARMOS</name>
<organism evidence="1 2">
    <name type="scientific">Armillaria ostoyae</name>
    <name type="common">Armillaria root rot fungus</name>
    <dbReference type="NCBI Taxonomy" id="47428"/>
    <lineage>
        <taxon>Eukaryota</taxon>
        <taxon>Fungi</taxon>
        <taxon>Dikarya</taxon>
        <taxon>Basidiomycota</taxon>
        <taxon>Agaricomycotina</taxon>
        <taxon>Agaricomycetes</taxon>
        <taxon>Agaricomycetidae</taxon>
        <taxon>Agaricales</taxon>
        <taxon>Marasmiineae</taxon>
        <taxon>Physalacriaceae</taxon>
        <taxon>Armillaria</taxon>
    </lineage>
</organism>
<evidence type="ECO:0000313" key="1">
    <source>
        <dbReference type="EMBL" id="SJL07091.1"/>
    </source>
</evidence>